<evidence type="ECO:0000313" key="12">
    <source>
        <dbReference type="Proteomes" id="UP000076923"/>
    </source>
</evidence>
<dbReference type="RefSeq" id="WP_068449725.1">
    <property type="nucleotide sequence ID" value="NZ_CANKUV010000006.1"/>
</dbReference>
<dbReference type="PRINTS" id="PR00723">
    <property type="entry name" value="SUBTILISIN"/>
</dbReference>
<feature type="domain" description="Peptidase S8/S53" evidence="9">
    <location>
        <begin position="170"/>
        <end position="456"/>
    </location>
</feature>
<feature type="chain" id="PRO_5008049799" evidence="8">
    <location>
        <begin position="19"/>
        <end position="553"/>
    </location>
</feature>
<keyword evidence="3 8" id="KW-0732">Signal</keyword>
<evidence type="ECO:0000256" key="7">
    <source>
        <dbReference type="RuleBase" id="RU003355"/>
    </source>
</evidence>
<dbReference type="CDD" id="cd07493">
    <property type="entry name" value="Peptidases_S8_9"/>
    <property type="match status" value="1"/>
</dbReference>
<dbReference type="NCBIfam" id="TIGR04183">
    <property type="entry name" value="Por_Secre_tail"/>
    <property type="match status" value="1"/>
</dbReference>
<keyword evidence="2 6" id="KW-0645">Protease</keyword>
<dbReference type="PROSITE" id="PS51892">
    <property type="entry name" value="SUBTILASE"/>
    <property type="match status" value="1"/>
</dbReference>
<comment type="similarity">
    <text evidence="1 6 7">Belongs to the peptidase S8 family.</text>
</comment>
<keyword evidence="5 6" id="KW-0720">Serine protease</keyword>
<dbReference type="PANTHER" id="PTHR43806:SF67">
    <property type="entry name" value="EGF-LIKE DOMAIN-CONTAINING PROTEIN"/>
    <property type="match status" value="1"/>
</dbReference>
<name>A0A176TC19_9FLAO</name>
<feature type="active site" description="Charge relay system" evidence="6">
    <location>
        <position position="179"/>
    </location>
</feature>
<evidence type="ECO:0000313" key="11">
    <source>
        <dbReference type="EMBL" id="OAD45093.1"/>
    </source>
</evidence>
<dbReference type="Gene3D" id="3.40.50.200">
    <property type="entry name" value="Peptidase S8/S53 domain"/>
    <property type="match status" value="1"/>
</dbReference>
<dbReference type="InterPro" id="IPR023828">
    <property type="entry name" value="Peptidase_S8_Ser-AS"/>
</dbReference>
<dbReference type="PANTHER" id="PTHR43806">
    <property type="entry name" value="PEPTIDASE S8"/>
    <property type="match status" value="1"/>
</dbReference>
<evidence type="ECO:0000256" key="3">
    <source>
        <dbReference type="ARBA" id="ARBA00022729"/>
    </source>
</evidence>
<evidence type="ECO:0000256" key="2">
    <source>
        <dbReference type="ARBA" id="ARBA00022670"/>
    </source>
</evidence>
<accession>A0A176TC19</accession>
<evidence type="ECO:0000259" key="10">
    <source>
        <dbReference type="Pfam" id="PF18962"/>
    </source>
</evidence>
<protein>
    <submittedName>
        <fullName evidence="11">Peptidase S8</fullName>
    </submittedName>
</protein>
<dbReference type="Pfam" id="PF00082">
    <property type="entry name" value="Peptidase_S8"/>
    <property type="match status" value="1"/>
</dbReference>
<dbReference type="Pfam" id="PF18962">
    <property type="entry name" value="Por_Secre_tail"/>
    <property type="match status" value="1"/>
</dbReference>
<dbReference type="EMBL" id="LVWE01000032">
    <property type="protein sequence ID" value="OAD45093.1"/>
    <property type="molecule type" value="Genomic_DNA"/>
</dbReference>
<dbReference type="InterPro" id="IPR017317">
    <property type="entry name" value="Pept_S8_subtilisin_bacteroid-2"/>
</dbReference>
<dbReference type="GO" id="GO:0006508">
    <property type="term" value="P:proteolysis"/>
    <property type="evidence" value="ECO:0007669"/>
    <property type="project" value="UniProtKB-KW"/>
</dbReference>
<reference evidence="11 12" key="1">
    <citation type="submission" date="2016-02" db="EMBL/GenBank/DDBJ databases">
        <title>Draft genome sequence of Polaribacter atrinae KACC17473.</title>
        <authorList>
            <person name="Shin S.-K."/>
            <person name="Yi H."/>
        </authorList>
    </citation>
    <scope>NUCLEOTIDE SEQUENCE [LARGE SCALE GENOMIC DNA]</scope>
    <source>
        <strain evidence="11 12">KACC 17473</strain>
    </source>
</reference>
<dbReference type="PIRSF" id="PIRSF037903">
    <property type="entry name" value="Subtilisin_rel_GFO_2223"/>
    <property type="match status" value="1"/>
</dbReference>
<dbReference type="InterPro" id="IPR023827">
    <property type="entry name" value="Peptidase_S8_Asp-AS"/>
</dbReference>
<dbReference type="AlphaFoldDB" id="A0A176TC19"/>
<dbReference type="PROSITE" id="PS00136">
    <property type="entry name" value="SUBTILASE_ASP"/>
    <property type="match status" value="1"/>
</dbReference>
<dbReference type="SUPFAM" id="SSF52743">
    <property type="entry name" value="Subtilisin-like"/>
    <property type="match status" value="1"/>
</dbReference>
<dbReference type="OrthoDB" id="1407599at2"/>
<dbReference type="InterPro" id="IPR015500">
    <property type="entry name" value="Peptidase_S8_subtilisin-rel"/>
</dbReference>
<evidence type="ECO:0000259" key="9">
    <source>
        <dbReference type="Pfam" id="PF00082"/>
    </source>
</evidence>
<feature type="domain" description="Secretion system C-terminal sorting" evidence="10">
    <location>
        <begin position="483"/>
        <end position="551"/>
    </location>
</feature>
<gene>
    <name evidence="11" type="ORF">LPB303_09145</name>
</gene>
<dbReference type="InterPro" id="IPR036852">
    <property type="entry name" value="Peptidase_S8/S53_dom_sf"/>
</dbReference>
<organism evidence="11 12">
    <name type="scientific">Polaribacter atrinae</name>
    <dbReference type="NCBI Taxonomy" id="1333662"/>
    <lineage>
        <taxon>Bacteria</taxon>
        <taxon>Pseudomonadati</taxon>
        <taxon>Bacteroidota</taxon>
        <taxon>Flavobacteriia</taxon>
        <taxon>Flavobacteriales</taxon>
        <taxon>Flavobacteriaceae</taxon>
    </lineage>
</organism>
<dbReference type="STRING" id="1333662.LPB303_09145"/>
<keyword evidence="12" id="KW-1185">Reference proteome</keyword>
<feature type="active site" description="Charge relay system" evidence="6">
    <location>
        <position position="219"/>
    </location>
</feature>
<sequence>MKKLLLFLCLIVFFKVSAQEDAWLFLKDKPQETNFLENPTLMLTQRALDRRAKLNISLDTKDVPVDKAYYDQLKSDNTITVLGKSKWLNAVHIQGEIVNINNLITNYSFIASVEFANKSLNLNGKSNGKTITANHYNKFKENLTDFNYGAADNQIKMLKGDYLHQQELTGEGQIIAIIDAGFPNVNTLDAFSRIRDNNQILGGYNFADRNDNFYTRNNHGTHVLSSIAGYIKDAYVGTAPDAKFYLFISEISETETVLEETLWVEAAERADSLGVDVINTSLGYTTYDNPNHNHTYADMDGKTTFISRGAEIGASRGMLLVNAVGNDGNNSWKYMGAPADAPSVISVGAVNSLGNIASFSSFGPTSDGRIKPEILGQGQNPALIHYLSGEITTLSSGTSFSSPIMAGLIACLNQNDGFLLKSSLKNANENFNDYLKKAIYESADKFKNPTDQHGYGIPNFETALNKYIASLSLLNDESINFKIYPNPVQDRFKISIDNFENMSIQIYNILGKKVFEKAALTSTNIDISFLNTGIYLVNISSDDQYKTIKLIKE</sequence>
<evidence type="ECO:0000256" key="4">
    <source>
        <dbReference type="ARBA" id="ARBA00022801"/>
    </source>
</evidence>
<proteinExistence type="inferred from homology"/>
<keyword evidence="4 6" id="KW-0378">Hydrolase</keyword>
<evidence type="ECO:0000256" key="8">
    <source>
        <dbReference type="SAM" id="SignalP"/>
    </source>
</evidence>
<dbReference type="GO" id="GO:0004252">
    <property type="term" value="F:serine-type endopeptidase activity"/>
    <property type="evidence" value="ECO:0007669"/>
    <property type="project" value="UniProtKB-UniRule"/>
</dbReference>
<evidence type="ECO:0000256" key="5">
    <source>
        <dbReference type="ARBA" id="ARBA00022825"/>
    </source>
</evidence>
<evidence type="ECO:0000256" key="6">
    <source>
        <dbReference type="PROSITE-ProRule" id="PRU01240"/>
    </source>
</evidence>
<dbReference type="InterPro" id="IPR000209">
    <property type="entry name" value="Peptidase_S8/S53_dom"/>
</dbReference>
<comment type="caution">
    <text evidence="11">The sequence shown here is derived from an EMBL/GenBank/DDBJ whole genome shotgun (WGS) entry which is preliminary data.</text>
</comment>
<dbReference type="Proteomes" id="UP000076923">
    <property type="component" value="Unassembled WGS sequence"/>
</dbReference>
<feature type="active site" description="Charge relay system" evidence="6">
    <location>
        <position position="399"/>
    </location>
</feature>
<evidence type="ECO:0000256" key="1">
    <source>
        <dbReference type="ARBA" id="ARBA00011073"/>
    </source>
</evidence>
<feature type="signal peptide" evidence="8">
    <location>
        <begin position="1"/>
        <end position="18"/>
    </location>
</feature>
<dbReference type="InterPro" id="IPR026444">
    <property type="entry name" value="Secre_tail"/>
</dbReference>
<dbReference type="InterPro" id="IPR050131">
    <property type="entry name" value="Peptidase_S8_subtilisin-like"/>
</dbReference>
<dbReference type="PROSITE" id="PS00138">
    <property type="entry name" value="SUBTILASE_SER"/>
    <property type="match status" value="1"/>
</dbReference>